<evidence type="ECO:0000256" key="2">
    <source>
        <dbReference type="ARBA" id="ARBA00007613"/>
    </source>
</evidence>
<name>A0A931HAH8_9SPHN</name>
<feature type="signal peptide" evidence="9">
    <location>
        <begin position="1"/>
        <end position="25"/>
    </location>
</feature>
<dbReference type="InterPro" id="IPR010131">
    <property type="entry name" value="MdtP/NodT-like"/>
</dbReference>
<dbReference type="Gene3D" id="2.20.200.10">
    <property type="entry name" value="Outer membrane efflux proteins (OEP)"/>
    <property type="match status" value="1"/>
</dbReference>
<proteinExistence type="inferred from homology"/>
<evidence type="ECO:0000256" key="5">
    <source>
        <dbReference type="ARBA" id="ARBA00022729"/>
    </source>
</evidence>
<evidence type="ECO:0000256" key="9">
    <source>
        <dbReference type="RuleBase" id="RU362097"/>
    </source>
</evidence>
<dbReference type="GO" id="GO:0005886">
    <property type="term" value="C:plasma membrane"/>
    <property type="evidence" value="ECO:0007669"/>
    <property type="project" value="UniProtKB-SubCell"/>
</dbReference>
<dbReference type="PANTHER" id="PTHR30203">
    <property type="entry name" value="OUTER MEMBRANE CATION EFFLUX PROTEIN"/>
    <property type="match status" value="1"/>
</dbReference>
<dbReference type="SUPFAM" id="SSF56954">
    <property type="entry name" value="Outer membrane efflux proteins (OEP)"/>
    <property type="match status" value="1"/>
</dbReference>
<dbReference type="InterPro" id="IPR003423">
    <property type="entry name" value="OMP_efflux"/>
</dbReference>
<dbReference type="RefSeq" id="WP_197161703.1">
    <property type="nucleotide sequence ID" value="NZ_JADZGI010000001.1"/>
</dbReference>
<dbReference type="NCBIfam" id="TIGR01845">
    <property type="entry name" value="outer_NodT"/>
    <property type="match status" value="1"/>
</dbReference>
<evidence type="ECO:0000256" key="3">
    <source>
        <dbReference type="ARBA" id="ARBA00022452"/>
    </source>
</evidence>
<dbReference type="GO" id="GO:0015562">
    <property type="term" value="F:efflux transmembrane transporter activity"/>
    <property type="evidence" value="ECO:0007669"/>
    <property type="project" value="InterPro"/>
</dbReference>
<evidence type="ECO:0000256" key="7">
    <source>
        <dbReference type="ARBA" id="ARBA00023139"/>
    </source>
</evidence>
<dbReference type="AlphaFoldDB" id="A0A931HAH8"/>
<feature type="chain" id="PRO_5038168037" evidence="9">
    <location>
        <begin position="26"/>
        <end position="485"/>
    </location>
</feature>
<keyword evidence="4 9" id="KW-0812">Transmembrane</keyword>
<dbReference type="Proteomes" id="UP000617634">
    <property type="component" value="Unassembled WGS sequence"/>
</dbReference>
<dbReference type="Gene3D" id="1.20.1600.10">
    <property type="entry name" value="Outer membrane efflux proteins (OEP)"/>
    <property type="match status" value="1"/>
</dbReference>
<evidence type="ECO:0000256" key="1">
    <source>
        <dbReference type="ARBA" id="ARBA00004370"/>
    </source>
</evidence>
<dbReference type="EMBL" id="JADZGI010000001">
    <property type="protein sequence ID" value="MBH0112400.1"/>
    <property type="molecule type" value="Genomic_DNA"/>
</dbReference>
<dbReference type="PANTHER" id="PTHR30203:SF20">
    <property type="entry name" value="MULTIDRUG RESISTANCE OUTER MEMBRANE PROTEIN MDTP-RELATED"/>
    <property type="match status" value="1"/>
</dbReference>
<reference evidence="10" key="1">
    <citation type="submission" date="2020-11" db="EMBL/GenBank/DDBJ databases">
        <title>Novosphingobium aureum sp. nov., a marine bacterium isolated from sediment of a salt flat.</title>
        <authorList>
            <person name="Yoo Y."/>
            <person name="Kim J.-J."/>
        </authorList>
    </citation>
    <scope>NUCLEOTIDE SEQUENCE</scope>
    <source>
        <strain evidence="10">YJ-S2-02</strain>
    </source>
</reference>
<comment type="similarity">
    <text evidence="2 9">Belongs to the outer membrane factor (OMF) (TC 1.B.17) family.</text>
</comment>
<evidence type="ECO:0000313" key="10">
    <source>
        <dbReference type="EMBL" id="MBH0112400.1"/>
    </source>
</evidence>
<organism evidence="10 11">
    <name type="scientific">Novosphingobium aureum</name>
    <dbReference type="NCBI Taxonomy" id="2792964"/>
    <lineage>
        <taxon>Bacteria</taxon>
        <taxon>Pseudomonadati</taxon>
        <taxon>Pseudomonadota</taxon>
        <taxon>Alphaproteobacteria</taxon>
        <taxon>Sphingomonadales</taxon>
        <taxon>Sphingomonadaceae</taxon>
        <taxon>Novosphingobium</taxon>
    </lineage>
</organism>
<evidence type="ECO:0000313" key="11">
    <source>
        <dbReference type="Proteomes" id="UP000617634"/>
    </source>
</evidence>
<keyword evidence="6 9" id="KW-0472">Membrane</keyword>
<comment type="subcellular location">
    <subcellularLocation>
        <location evidence="9">Cell membrane</location>
        <topology evidence="9">Lipid-anchor</topology>
    </subcellularLocation>
    <subcellularLocation>
        <location evidence="1">Membrane</location>
    </subcellularLocation>
</comment>
<evidence type="ECO:0000256" key="8">
    <source>
        <dbReference type="ARBA" id="ARBA00023288"/>
    </source>
</evidence>
<keyword evidence="5 9" id="KW-0732">Signal</keyword>
<comment type="caution">
    <text evidence="10">The sequence shown here is derived from an EMBL/GenBank/DDBJ whole genome shotgun (WGS) entry which is preliminary data.</text>
</comment>
<keyword evidence="11" id="KW-1185">Reference proteome</keyword>
<dbReference type="Pfam" id="PF02321">
    <property type="entry name" value="OEP"/>
    <property type="match status" value="2"/>
</dbReference>
<keyword evidence="8 9" id="KW-0449">Lipoprotein</keyword>
<accession>A0A931HAH8</accession>
<evidence type="ECO:0000256" key="6">
    <source>
        <dbReference type="ARBA" id="ARBA00023136"/>
    </source>
</evidence>
<keyword evidence="3 9" id="KW-1134">Transmembrane beta strand</keyword>
<gene>
    <name evidence="10" type="ORF">I5E68_05450</name>
</gene>
<protein>
    <submittedName>
        <fullName evidence="10">Efflux transporter outer membrane subunit</fullName>
    </submittedName>
</protein>
<sequence>MSTDSFPRFAIALLLGATVSLSACAPDLGPRPQVRPLATLDSSSSIIATGTTRDWPQERWWTAYGDTQLQGLVEAALRDSPDLATALARVRQARGALQASRSSLLPSVNGQGGAEMAKQSYNAGTPATALPKGWKDYGTLALSANWNLDIWGKNRALLAAATSATEASVAELRQSEMILAAEVVSSYFDLARLVERQYVLEEALKVRERSASLTRQRFGQGLENETPVRQANAETAGARARLAANSEAIALRRHALAALLGAGPDRTSELTPKPIENIAATPVPADAGIGLAGRRPDIVAARKLVEAMDKGVEFAGKSFLPDVSLGGLLGLTSLGIDNLFDKGSDYGSAGAAVSLPLFQGGALSGRYRIARAGYDSQVASYNATVIAALREVSDAISSRTSAEQQERHARVARDEAKAAYDLALQRYQAGLSTYIVVLSTQTSELDARLSALDAHFATLASEVALKRALGGGYTDETSEKASSDE</sequence>
<keyword evidence="7 9" id="KW-0564">Palmitate</keyword>
<evidence type="ECO:0000256" key="4">
    <source>
        <dbReference type="ARBA" id="ARBA00022692"/>
    </source>
</evidence>